<name>C9KLK9_9FIRM</name>
<dbReference type="Pfam" id="PF00563">
    <property type="entry name" value="EAL"/>
    <property type="match status" value="1"/>
</dbReference>
<dbReference type="Gene3D" id="3.20.20.450">
    <property type="entry name" value="EAL domain"/>
    <property type="match status" value="1"/>
</dbReference>
<dbReference type="Proteomes" id="UP000003671">
    <property type="component" value="Unassembled WGS sequence"/>
</dbReference>
<evidence type="ECO:0000259" key="2">
    <source>
        <dbReference type="PROSITE" id="PS50883"/>
    </source>
</evidence>
<dbReference type="InterPro" id="IPR029787">
    <property type="entry name" value="Nucleotide_cyclase"/>
</dbReference>
<dbReference type="PROSITE" id="PS50883">
    <property type="entry name" value="EAL"/>
    <property type="match status" value="1"/>
</dbReference>
<dbReference type="HOGENOM" id="CLU_004663_0_0_9"/>
<dbReference type="GO" id="GO:0071111">
    <property type="term" value="F:cyclic-guanylate-specific phosphodiesterase activity"/>
    <property type="evidence" value="ECO:0007669"/>
    <property type="project" value="InterPro"/>
</dbReference>
<dbReference type="PANTHER" id="PTHR33121">
    <property type="entry name" value="CYCLIC DI-GMP PHOSPHODIESTERASE PDEF"/>
    <property type="match status" value="1"/>
</dbReference>
<evidence type="ECO:0000259" key="3">
    <source>
        <dbReference type="PROSITE" id="PS50887"/>
    </source>
</evidence>
<dbReference type="STRING" id="500635.MITSMUL_04093"/>
<dbReference type="SMART" id="SM00065">
    <property type="entry name" value="GAF"/>
    <property type="match status" value="1"/>
</dbReference>
<dbReference type="NCBIfam" id="TIGR00254">
    <property type="entry name" value="GGDEF"/>
    <property type="match status" value="1"/>
</dbReference>
<dbReference type="PANTHER" id="PTHR33121:SF70">
    <property type="entry name" value="SIGNALING PROTEIN YKOW"/>
    <property type="match status" value="1"/>
</dbReference>
<dbReference type="Pfam" id="PF00990">
    <property type="entry name" value="GGDEF"/>
    <property type="match status" value="2"/>
</dbReference>
<dbReference type="Gene3D" id="3.30.450.40">
    <property type="match status" value="1"/>
</dbReference>
<dbReference type="InterPro" id="IPR043128">
    <property type="entry name" value="Rev_trsase/Diguanyl_cyclase"/>
</dbReference>
<dbReference type="EMBL" id="ABWK02000012">
    <property type="protein sequence ID" value="EEX69023.1"/>
    <property type="molecule type" value="Genomic_DNA"/>
</dbReference>
<dbReference type="InterPro" id="IPR003018">
    <property type="entry name" value="GAF"/>
</dbReference>
<dbReference type="PATRIC" id="fig|500635.8.peg.469"/>
<feature type="domain" description="EAL" evidence="2">
    <location>
        <begin position="178"/>
        <end position="430"/>
    </location>
</feature>
<proteinExistence type="predicted"/>
<evidence type="ECO:0000256" key="1">
    <source>
        <dbReference type="SAM" id="MobiDB-lite"/>
    </source>
</evidence>
<comment type="caution">
    <text evidence="4">The sequence shown here is derived from an EMBL/GenBank/DDBJ whole genome shotgun (WGS) entry which is preliminary data.</text>
</comment>
<reference evidence="4" key="1">
    <citation type="submission" date="2009-09" db="EMBL/GenBank/DDBJ databases">
        <authorList>
            <person name="Weinstock G."/>
            <person name="Sodergren E."/>
            <person name="Clifton S."/>
            <person name="Fulton L."/>
            <person name="Fulton B."/>
            <person name="Courtney L."/>
            <person name="Fronick C."/>
            <person name="Harrison M."/>
            <person name="Strong C."/>
            <person name="Farmer C."/>
            <person name="Delahaunty K."/>
            <person name="Markovic C."/>
            <person name="Hall O."/>
            <person name="Minx P."/>
            <person name="Tomlinson C."/>
            <person name="Mitreva M."/>
            <person name="Nelson J."/>
            <person name="Hou S."/>
            <person name="Wollam A."/>
            <person name="Pepin K.H."/>
            <person name="Johnson M."/>
            <person name="Bhonagiri V."/>
            <person name="Nash W.E."/>
            <person name="Warren W."/>
            <person name="Chinwalla A."/>
            <person name="Mardis E.R."/>
            <person name="Wilson R.K."/>
        </authorList>
    </citation>
    <scope>NUCLEOTIDE SEQUENCE [LARGE SCALE GENOMIC DNA]</scope>
    <source>
        <strain evidence="4">DSM 20544</strain>
    </source>
</reference>
<evidence type="ECO:0000313" key="4">
    <source>
        <dbReference type="EMBL" id="EEX69023.1"/>
    </source>
</evidence>
<evidence type="ECO:0000313" key="5">
    <source>
        <dbReference type="Proteomes" id="UP000003671"/>
    </source>
</evidence>
<feature type="compositionally biased region" description="Basic and acidic residues" evidence="1">
    <location>
        <begin position="1"/>
        <end position="14"/>
    </location>
</feature>
<dbReference type="Gene3D" id="3.30.450.20">
    <property type="entry name" value="PAS domain"/>
    <property type="match status" value="1"/>
</dbReference>
<organism evidence="4 5">
    <name type="scientific">Mitsuokella multacida DSM 20544</name>
    <dbReference type="NCBI Taxonomy" id="500635"/>
    <lineage>
        <taxon>Bacteria</taxon>
        <taxon>Bacillati</taxon>
        <taxon>Bacillota</taxon>
        <taxon>Negativicutes</taxon>
        <taxon>Selenomonadales</taxon>
        <taxon>Selenomonadaceae</taxon>
        <taxon>Mitsuokella</taxon>
    </lineage>
</organism>
<dbReference type="CDD" id="cd01948">
    <property type="entry name" value="EAL"/>
    <property type="match status" value="1"/>
</dbReference>
<dbReference type="SUPFAM" id="SSF55073">
    <property type="entry name" value="Nucleotide cyclase"/>
    <property type="match status" value="3"/>
</dbReference>
<dbReference type="PROSITE" id="PS50887">
    <property type="entry name" value="GGDEF"/>
    <property type="match status" value="2"/>
</dbReference>
<dbReference type="eggNOG" id="COG2200">
    <property type="taxonomic scope" value="Bacteria"/>
</dbReference>
<dbReference type="InterPro" id="IPR001633">
    <property type="entry name" value="EAL_dom"/>
</dbReference>
<feature type="region of interest" description="Disordered" evidence="1">
    <location>
        <begin position="1"/>
        <end position="21"/>
    </location>
</feature>
<accession>C9KLK9</accession>
<protein>
    <submittedName>
        <fullName evidence="4">Diguanylate cyclase (GGDEF) domain protein</fullName>
    </submittedName>
</protein>
<gene>
    <name evidence="4" type="ORF">MITSMUL_04093</name>
</gene>
<dbReference type="InterPro" id="IPR029016">
    <property type="entry name" value="GAF-like_dom_sf"/>
</dbReference>
<keyword evidence="5" id="KW-1185">Reference proteome</keyword>
<dbReference type="SMART" id="SM00052">
    <property type="entry name" value="EAL"/>
    <property type="match status" value="1"/>
</dbReference>
<dbReference type="Gene3D" id="3.30.70.270">
    <property type="match status" value="3"/>
</dbReference>
<sequence length="1452" mass="165941">MDGKARQGRGDTTMRRTQQSRQEFLRDAADILQREWREYHLLKSCPVFFNITNFHLYNATHGFRQGDLCLQHIEGILREVFPERPVIHLGADNFAVLAEEANVQARIDKACQRVQAYIGNPNIALKAGIRFLSGPRSLKDLNVAFDSEAKIACDTIKKDASRHWAIYTQELGLRHKMQNYVREYLDQALEKGFIRLYLQPIIRTLTGKLVGAEALARWESPQYGMISPAIFIPVLEEAHLIHKLDAYILNAVAKMTRQGLDNGLPALPVSVNLSRLDFILQDPFATTEAIREKYDLPLGLLQVEVTENALVDKMEPVLDGIRRFQQGGYPVLLDDFGSGYSSLNVLKDYDFDTIKFDMKFLHPFTEKSRKILKSLVSMVKDLHIHTLAEGAETKEQCDFLREIGCEKIQGYYYGKPIPCEDFHQYALDQGLQVETRAEAKLFDQAGLIDLNQPIPISIVRDDTQEMTMLQANGLYLESLHSIGTRDVQRVNVNLRSAYFPMNEKFRRFADRLKMTGQWETMTYVDDGQYMRIKAKEIATVDKESIYQVGLYNISAEEALDDANAHRFDRLLRNVVLTYDAIWYLSLDENLVEIIETLTSIRVGTQFHNIASALRQFAGHYVHPSDRERFLAFTDPKTFYERAASNPQSFISAPFRILLADGRYGWMYFTSMALVQSTSHEMLVCLCRDFMSRQPDRQTIIRQMLDSYGISKDFFAAGPDTLTASIWHVLMDDLGIEFFWKDRQHRFRGASRAFLKGRGVKDVAEILGKTDAELGWLLHTTHAQETEEKVMQTGEPQLDVQEYLSIGHLIQEIRTFEYPIRESGQVVGVFIRINSLEDAPERRKQDLSLGLIDEETGLLSYSGMLMDGLQYADEFRLHGDDYTALLLDVPEYDAIGMKYGKAFRQHLLQEIVALVRQAIPTACSLARIGNCCFLILAKAAQDVRLQQAILNLTQKIHAIEKVDGNDCTLFLHHAQAHGSEVRSIDSLLQLLVKRLHRAEEKLYGVTLYSNDNLIFPRELFDKIEFGVSITDPETHDVLYLNKAQRDELGMLPDTPLTGKKCYSLMAGNNAPCEDCYLDRLDHTSCITDIFHSQVLNADMLLCHTLVPWNGKSRRFCMSINLDRYLQRHAAHEKVLYQELSVNDIIRAGMYELDAENGIRKMMHRLGSLLDADYVLIAEEDETLLRFSYFWEARTAQPISRTIKPFPREDIRLIYEQFAKAPVFTIDDVEQFCRESGYAPRLPNLHRLIFARLRLDDHIYGYLEVVNPAPEQMEKALPLLRALARFFSILLRNRNLMQRIDRLSKVDPLTGVMNRRGLLDSLKDLPSGMYAFFFGDLNGLKETNDKLGHDAGDRLIQSAASVFVHSCPTNAVFHMGGDEFLMIQAVQDEQEASAINDRLHDRFHTAGISISLGFSMAALPAINIDAVLAEADCHMYKEKVEHHKTRHQHQATDA</sequence>
<dbReference type="eggNOG" id="COG2199">
    <property type="taxonomic scope" value="Bacteria"/>
</dbReference>
<dbReference type="SUPFAM" id="SSF141868">
    <property type="entry name" value="EAL domain-like"/>
    <property type="match status" value="1"/>
</dbReference>
<dbReference type="SUPFAM" id="SSF55781">
    <property type="entry name" value="GAF domain-like"/>
    <property type="match status" value="1"/>
</dbReference>
<dbReference type="InterPro" id="IPR035919">
    <property type="entry name" value="EAL_sf"/>
</dbReference>
<feature type="domain" description="GGDEF" evidence="3">
    <location>
        <begin position="1326"/>
        <end position="1452"/>
    </location>
</feature>
<dbReference type="InterPro" id="IPR050706">
    <property type="entry name" value="Cyclic-di-GMP_PDE-like"/>
</dbReference>
<dbReference type="SMART" id="SM00267">
    <property type="entry name" value="GGDEF"/>
    <property type="match status" value="1"/>
</dbReference>
<dbReference type="InterPro" id="IPR000160">
    <property type="entry name" value="GGDEF_dom"/>
</dbReference>
<feature type="domain" description="GGDEF" evidence="3">
    <location>
        <begin position="879"/>
        <end position="1012"/>
    </location>
</feature>
<dbReference type="CDD" id="cd01949">
    <property type="entry name" value="GGDEF"/>
    <property type="match status" value="1"/>
</dbReference>